<evidence type="ECO:0000313" key="2">
    <source>
        <dbReference type="EMBL" id="OQU77463.1"/>
    </source>
</evidence>
<feature type="region of interest" description="Disordered" evidence="1">
    <location>
        <begin position="1"/>
        <end position="20"/>
    </location>
</feature>
<protein>
    <submittedName>
        <fullName evidence="2">Uncharacterized protein</fullName>
    </submittedName>
</protein>
<organism evidence="2 3">
    <name type="scientific">Sorghum bicolor</name>
    <name type="common">Sorghum</name>
    <name type="synonym">Sorghum vulgare</name>
    <dbReference type="NCBI Taxonomy" id="4558"/>
    <lineage>
        <taxon>Eukaryota</taxon>
        <taxon>Viridiplantae</taxon>
        <taxon>Streptophyta</taxon>
        <taxon>Embryophyta</taxon>
        <taxon>Tracheophyta</taxon>
        <taxon>Spermatophyta</taxon>
        <taxon>Magnoliopsida</taxon>
        <taxon>Liliopsida</taxon>
        <taxon>Poales</taxon>
        <taxon>Poaceae</taxon>
        <taxon>PACMAD clade</taxon>
        <taxon>Panicoideae</taxon>
        <taxon>Andropogonodae</taxon>
        <taxon>Andropogoneae</taxon>
        <taxon>Sorghinae</taxon>
        <taxon>Sorghum</taxon>
    </lineage>
</organism>
<name>A0A1Z5R103_SORBI</name>
<evidence type="ECO:0000313" key="3">
    <source>
        <dbReference type="Proteomes" id="UP000000768"/>
    </source>
</evidence>
<dbReference type="EMBL" id="CM000768">
    <property type="protein sequence ID" value="OQU77463.1"/>
    <property type="molecule type" value="Genomic_DNA"/>
</dbReference>
<dbReference type="InParanoid" id="A0A1Z5R103"/>
<reference evidence="3" key="2">
    <citation type="journal article" date="2018" name="Plant J.">
        <title>The Sorghum bicolor reference genome: improved assembly, gene annotations, a transcriptome atlas, and signatures of genome organization.</title>
        <authorList>
            <person name="McCormick R.F."/>
            <person name="Truong S.K."/>
            <person name="Sreedasyam A."/>
            <person name="Jenkins J."/>
            <person name="Shu S."/>
            <person name="Sims D."/>
            <person name="Kennedy M."/>
            <person name="Amirebrahimi M."/>
            <person name="Weers B.D."/>
            <person name="McKinley B."/>
            <person name="Mattison A."/>
            <person name="Morishige D.T."/>
            <person name="Grimwood J."/>
            <person name="Schmutz J."/>
            <person name="Mullet J.E."/>
        </authorList>
    </citation>
    <scope>NUCLEOTIDE SEQUENCE [LARGE SCALE GENOMIC DNA]</scope>
    <source>
        <strain evidence="3">cv. BTx623</strain>
    </source>
</reference>
<proteinExistence type="predicted"/>
<reference evidence="2 3" key="1">
    <citation type="journal article" date="2009" name="Nature">
        <title>The Sorghum bicolor genome and the diversification of grasses.</title>
        <authorList>
            <person name="Paterson A.H."/>
            <person name="Bowers J.E."/>
            <person name="Bruggmann R."/>
            <person name="Dubchak I."/>
            <person name="Grimwood J."/>
            <person name="Gundlach H."/>
            <person name="Haberer G."/>
            <person name="Hellsten U."/>
            <person name="Mitros T."/>
            <person name="Poliakov A."/>
            <person name="Schmutz J."/>
            <person name="Spannagl M."/>
            <person name="Tang H."/>
            <person name="Wang X."/>
            <person name="Wicker T."/>
            <person name="Bharti A.K."/>
            <person name="Chapman J."/>
            <person name="Feltus F.A."/>
            <person name="Gowik U."/>
            <person name="Grigoriev I.V."/>
            <person name="Lyons E."/>
            <person name="Maher C.A."/>
            <person name="Martis M."/>
            <person name="Narechania A."/>
            <person name="Otillar R.P."/>
            <person name="Penning B.W."/>
            <person name="Salamov A.A."/>
            <person name="Wang Y."/>
            <person name="Zhang L."/>
            <person name="Carpita N.C."/>
            <person name="Freeling M."/>
            <person name="Gingle A.R."/>
            <person name="Hash C.T."/>
            <person name="Keller B."/>
            <person name="Klein P."/>
            <person name="Kresovich S."/>
            <person name="McCann M.C."/>
            <person name="Ming R."/>
            <person name="Peterson D.G."/>
            <person name="Mehboob-ur-Rahman"/>
            <person name="Ware D."/>
            <person name="Westhoff P."/>
            <person name="Mayer K.F."/>
            <person name="Messing J."/>
            <person name="Rokhsar D.S."/>
        </authorList>
    </citation>
    <scope>NUCLEOTIDE SEQUENCE [LARGE SCALE GENOMIC DNA]</scope>
    <source>
        <strain evidence="3">cv. BTx623</strain>
    </source>
</reference>
<dbReference type="Gramene" id="OQU77463">
    <property type="protein sequence ID" value="OQU77463"/>
    <property type="gene ID" value="SORBI_3009G051001"/>
</dbReference>
<sequence>MDGPGWICEGTHDSGSSGTPMLLDVFDPQILHVRCGRLPQPDLKKRQD</sequence>
<gene>
    <name evidence="2" type="ORF">SORBI_3009G051001</name>
</gene>
<accession>A0A1Z5R103</accession>
<keyword evidence="3" id="KW-1185">Reference proteome</keyword>
<dbReference type="AlphaFoldDB" id="A0A1Z5R103"/>
<evidence type="ECO:0000256" key="1">
    <source>
        <dbReference type="SAM" id="MobiDB-lite"/>
    </source>
</evidence>
<dbReference type="Proteomes" id="UP000000768">
    <property type="component" value="Chromosome 9"/>
</dbReference>